<dbReference type="VEuPathDB" id="VectorBase:AMEC022202"/>
<dbReference type="PANTHER" id="PTHR12654:SF0">
    <property type="entry name" value="NON-LYSOSOMAL GLUCOSYLCERAMIDASE"/>
    <property type="match status" value="1"/>
</dbReference>
<dbReference type="GO" id="GO:0008422">
    <property type="term" value="F:beta-glucosidase activity"/>
    <property type="evidence" value="ECO:0007669"/>
    <property type="project" value="TreeGrafter"/>
</dbReference>
<dbReference type="EnsemblMetazoa" id="AMEC022202-RA">
    <property type="protein sequence ID" value="AMEC022202-PA"/>
    <property type="gene ID" value="AMEC022202"/>
</dbReference>
<evidence type="ECO:0000313" key="3">
    <source>
        <dbReference type="Proteomes" id="UP000075902"/>
    </source>
</evidence>
<reference evidence="3" key="1">
    <citation type="submission" date="2014-01" db="EMBL/GenBank/DDBJ databases">
        <title>The Genome Sequence of Anopheles melas CM1001059_A (V2).</title>
        <authorList>
            <consortium name="The Broad Institute Genomics Platform"/>
            <person name="Neafsey D.E."/>
            <person name="Besansky N."/>
            <person name="Howell P."/>
            <person name="Walton C."/>
            <person name="Young S.K."/>
            <person name="Zeng Q."/>
            <person name="Gargeya S."/>
            <person name="Fitzgerald M."/>
            <person name="Haas B."/>
            <person name="Abouelleil A."/>
            <person name="Allen A.W."/>
            <person name="Alvarado L."/>
            <person name="Arachchi H.M."/>
            <person name="Berlin A.M."/>
            <person name="Chapman S.B."/>
            <person name="Gainer-Dewar J."/>
            <person name="Goldberg J."/>
            <person name="Griggs A."/>
            <person name="Gujja S."/>
            <person name="Hansen M."/>
            <person name="Howarth C."/>
            <person name="Imamovic A."/>
            <person name="Ireland A."/>
            <person name="Larimer J."/>
            <person name="McCowan C."/>
            <person name="Murphy C."/>
            <person name="Pearson M."/>
            <person name="Poon T.W."/>
            <person name="Priest M."/>
            <person name="Roberts A."/>
            <person name="Saif S."/>
            <person name="Shea T."/>
            <person name="Sisk P."/>
            <person name="Sykes S."/>
            <person name="Wortman J."/>
            <person name="Nusbaum C."/>
            <person name="Birren B."/>
        </authorList>
    </citation>
    <scope>NUCLEOTIDE SEQUENCE [LARGE SCALE GENOMIC DNA]</scope>
    <source>
        <strain evidence="3">CM1001059</strain>
    </source>
</reference>
<dbReference type="InterPro" id="IPR052566">
    <property type="entry name" value="Non-lysos_glucosylceramidase"/>
</dbReference>
<organism evidence="2 3">
    <name type="scientific">Anopheles melas</name>
    <dbReference type="NCBI Taxonomy" id="34690"/>
    <lineage>
        <taxon>Eukaryota</taxon>
        <taxon>Metazoa</taxon>
        <taxon>Ecdysozoa</taxon>
        <taxon>Arthropoda</taxon>
        <taxon>Hexapoda</taxon>
        <taxon>Insecta</taxon>
        <taxon>Pterygota</taxon>
        <taxon>Neoptera</taxon>
        <taxon>Endopterygota</taxon>
        <taxon>Diptera</taxon>
        <taxon>Nematocera</taxon>
        <taxon>Culicoidea</taxon>
        <taxon>Culicidae</taxon>
        <taxon>Anophelinae</taxon>
        <taxon>Anopheles</taxon>
    </lineage>
</organism>
<dbReference type="Pfam" id="PF12215">
    <property type="entry name" value="Glyco_hydr_116N"/>
    <property type="match status" value="1"/>
</dbReference>
<protein>
    <submittedName>
        <fullName evidence="2">Glyco_hydr_116N domain-containing protein</fullName>
    </submittedName>
</protein>
<proteinExistence type="predicted"/>
<sequence length="103" mass="11650">MMDYWYTENGKQIYGAPLGGIGAGTIGRGFAGEFCRYQLKPGLYEYNTVHANQFIVTIKDETGATIFHSLLSTYRHSSSTVRNLFCRAFERNRKCHSEPGDDD</sequence>
<dbReference type="Proteomes" id="UP000075902">
    <property type="component" value="Unassembled WGS sequence"/>
</dbReference>
<accession>A0A182UKS0</accession>
<reference evidence="2" key="2">
    <citation type="submission" date="2020-05" db="UniProtKB">
        <authorList>
            <consortium name="EnsemblMetazoa"/>
        </authorList>
    </citation>
    <scope>IDENTIFICATION</scope>
    <source>
        <strain evidence="2">CM1001059</strain>
    </source>
</reference>
<dbReference type="PANTHER" id="PTHR12654">
    <property type="entry name" value="BILE ACID BETA-GLUCOSIDASE-RELATED"/>
    <property type="match status" value="1"/>
</dbReference>
<dbReference type="InterPro" id="IPR024462">
    <property type="entry name" value="GH116_N"/>
</dbReference>
<dbReference type="AlphaFoldDB" id="A0A182UKS0"/>
<evidence type="ECO:0000313" key="2">
    <source>
        <dbReference type="EnsemblMetazoa" id="AMEC022202-PA"/>
    </source>
</evidence>
<evidence type="ECO:0000259" key="1">
    <source>
        <dbReference type="Pfam" id="PF12215"/>
    </source>
</evidence>
<keyword evidence="3" id="KW-1185">Reference proteome</keyword>
<dbReference type="STRING" id="34690.A0A182UKS0"/>
<feature type="domain" description="Glycosyl-hydrolase family 116 N-terminal" evidence="1">
    <location>
        <begin position="15"/>
        <end position="82"/>
    </location>
</feature>
<name>A0A182UKS0_9DIPT</name>